<keyword evidence="3" id="KW-1185">Reference proteome</keyword>
<name>A0A2V1DS20_9PLEO</name>
<dbReference type="Pfam" id="PF09084">
    <property type="entry name" value="NMT1"/>
    <property type="match status" value="1"/>
</dbReference>
<dbReference type="Proteomes" id="UP000244855">
    <property type="component" value="Unassembled WGS sequence"/>
</dbReference>
<gene>
    <name evidence="2" type="ORF">DM02DRAFT_410277</name>
</gene>
<protein>
    <submittedName>
        <fullName evidence="2">Periplasmic binding protein-like II</fullName>
    </submittedName>
</protein>
<organism evidence="2 3">
    <name type="scientific">Periconia macrospinosa</name>
    <dbReference type="NCBI Taxonomy" id="97972"/>
    <lineage>
        <taxon>Eukaryota</taxon>
        <taxon>Fungi</taxon>
        <taxon>Dikarya</taxon>
        <taxon>Ascomycota</taxon>
        <taxon>Pezizomycotina</taxon>
        <taxon>Dothideomycetes</taxon>
        <taxon>Pleosporomycetidae</taxon>
        <taxon>Pleosporales</taxon>
        <taxon>Massarineae</taxon>
        <taxon>Periconiaceae</taxon>
        <taxon>Periconia</taxon>
    </lineage>
</organism>
<dbReference type="InterPro" id="IPR015168">
    <property type="entry name" value="SsuA/THI5"/>
</dbReference>
<proteinExistence type="predicted"/>
<dbReference type="OrthoDB" id="5194099at2759"/>
<evidence type="ECO:0000259" key="1">
    <source>
        <dbReference type="Pfam" id="PF09084"/>
    </source>
</evidence>
<accession>A0A2V1DS20</accession>
<dbReference type="EMBL" id="KZ805379">
    <property type="protein sequence ID" value="PVI00110.1"/>
    <property type="molecule type" value="Genomic_DNA"/>
</dbReference>
<evidence type="ECO:0000313" key="2">
    <source>
        <dbReference type="EMBL" id="PVI00110.1"/>
    </source>
</evidence>
<sequence length="347" mass="38479">MYIRPPGYKHGTKTLLHKVTEIVEGRERKDQYIMHYSTSLLLLASFISFTGALRIATSLQWIEHTPQAYAIANFYKGQSAASLISGGVANLATDSTFDLAANAETQGLKQYHNHKNIRLIYVICEVPYRIVARKNGGISSLADLKGKRIGTLSGTSAGIFIQRMLASAGVQEGQYTIVSGDVCMKTPCGSNTFPSMIKDGRIDAFGIWEPAVELGARALGANNAVLFQNITTYREVYSLYSTTDKLNDPKIRKDIVSFVRALNQTRGVYSQTPEQNGIYEFVAKRVGMDVEIVKAVWADHLWTGTWKDDLIDFLVSEDAYLAKTDKRPAVSKADLEKFLDDSVIEEI</sequence>
<dbReference type="PANTHER" id="PTHR30024">
    <property type="entry name" value="ALIPHATIC SULFONATES-BINDING PROTEIN-RELATED"/>
    <property type="match status" value="1"/>
</dbReference>
<dbReference type="Gene3D" id="3.40.190.10">
    <property type="entry name" value="Periplasmic binding protein-like II"/>
    <property type="match status" value="2"/>
</dbReference>
<evidence type="ECO:0000313" key="3">
    <source>
        <dbReference type="Proteomes" id="UP000244855"/>
    </source>
</evidence>
<dbReference type="PANTHER" id="PTHR30024:SF42">
    <property type="entry name" value="ALIPHATIC SULFONATES-BINDING PROTEIN-RELATED"/>
    <property type="match status" value="1"/>
</dbReference>
<reference evidence="2 3" key="1">
    <citation type="journal article" date="2018" name="Sci. Rep.">
        <title>Comparative genomics provides insights into the lifestyle and reveals functional heterogeneity of dark septate endophytic fungi.</title>
        <authorList>
            <person name="Knapp D.G."/>
            <person name="Nemeth J.B."/>
            <person name="Barry K."/>
            <person name="Hainaut M."/>
            <person name="Henrissat B."/>
            <person name="Johnson J."/>
            <person name="Kuo A."/>
            <person name="Lim J.H.P."/>
            <person name="Lipzen A."/>
            <person name="Nolan M."/>
            <person name="Ohm R.A."/>
            <person name="Tamas L."/>
            <person name="Grigoriev I.V."/>
            <person name="Spatafora J.W."/>
            <person name="Nagy L.G."/>
            <person name="Kovacs G.M."/>
        </authorList>
    </citation>
    <scope>NUCLEOTIDE SEQUENCE [LARGE SCALE GENOMIC DNA]</scope>
    <source>
        <strain evidence="2 3">DSE2036</strain>
    </source>
</reference>
<dbReference type="SUPFAM" id="SSF53850">
    <property type="entry name" value="Periplasmic binding protein-like II"/>
    <property type="match status" value="1"/>
</dbReference>
<dbReference type="AlphaFoldDB" id="A0A2V1DS20"/>
<feature type="domain" description="SsuA/THI5-like" evidence="1">
    <location>
        <begin position="90"/>
        <end position="274"/>
    </location>
</feature>